<evidence type="ECO:0000256" key="2">
    <source>
        <dbReference type="ARBA" id="ARBA00022927"/>
    </source>
</evidence>
<evidence type="ECO:0000313" key="4">
    <source>
        <dbReference type="EnsemblPlants" id="Pp3c2_9440V3.4"/>
    </source>
</evidence>
<reference evidence="4 5" key="1">
    <citation type="journal article" date="2008" name="Science">
        <title>The Physcomitrella genome reveals evolutionary insights into the conquest of land by plants.</title>
        <authorList>
            <person name="Rensing S."/>
            <person name="Lang D."/>
            <person name="Zimmer A."/>
            <person name="Terry A."/>
            <person name="Salamov A."/>
            <person name="Shapiro H."/>
            <person name="Nishiyama T."/>
            <person name="Perroud P.-F."/>
            <person name="Lindquist E."/>
            <person name="Kamisugi Y."/>
            <person name="Tanahashi T."/>
            <person name="Sakakibara K."/>
            <person name="Fujita T."/>
            <person name="Oishi K."/>
            <person name="Shin-I T."/>
            <person name="Kuroki Y."/>
            <person name="Toyoda A."/>
            <person name="Suzuki Y."/>
            <person name="Hashimoto A."/>
            <person name="Yamaguchi K."/>
            <person name="Sugano A."/>
            <person name="Kohara Y."/>
            <person name="Fujiyama A."/>
            <person name="Anterola A."/>
            <person name="Aoki S."/>
            <person name="Ashton N."/>
            <person name="Barbazuk W.B."/>
            <person name="Barker E."/>
            <person name="Bennetzen J."/>
            <person name="Bezanilla M."/>
            <person name="Blankenship R."/>
            <person name="Cho S.H."/>
            <person name="Dutcher S."/>
            <person name="Estelle M."/>
            <person name="Fawcett J.A."/>
            <person name="Gundlach H."/>
            <person name="Hanada K."/>
            <person name="Heyl A."/>
            <person name="Hicks K.A."/>
            <person name="Hugh J."/>
            <person name="Lohr M."/>
            <person name="Mayer K."/>
            <person name="Melkozernov A."/>
            <person name="Murata T."/>
            <person name="Nelson D."/>
            <person name="Pils B."/>
            <person name="Prigge M."/>
            <person name="Reiss B."/>
            <person name="Renner T."/>
            <person name="Rombauts S."/>
            <person name="Rushton P."/>
            <person name="Sanderfoot A."/>
            <person name="Schween G."/>
            <person name="Shiu S.-H."/>
            <person name="Stueber K."/>
            <person name="Theodoulou F.L."/>
            <person name="Tu H."/>
            <person name="Van de Peer Y."/>
            <person name="Verrier P.J."/>
            <person name="Waters E."/>
            <person name="Wood A."/>
            <person name="Yang L."/>
            <person name="Cove D."/>
            <person name="Cuming A."/>
            <person name="Hasebe M."/>
            <person name="Lucas S."/>
            <person name="Mishler D.B."/>
            <person name="Reski R."/>
            <person name="Grigoriev I."/>
            <person name="Quatrano R.S."/>
            <person name="Boore J.L."/>
        </authorList>
    </citation>
    <scope>NUCLEOTIDE SEQUENCE [LARGE SCALE GENOMIC DNA]</scope>
    <source>
        <strain evidence="4 5">cv. Gransden 2004</strain>
    </source>
</reference>
<evidence type="ECO:0000313" key="5">
    <source>
        <dbReference type="Proteomes" id="UP000006727"/>
    </source>
</evidence>
<dbReference type="GO" id="GO:0016192">
    <property type="term" value="P:vesicle-mediated transport"/>
    <property type="evidence" value="ECO:0007669"/>
    <property type="project" value="InterPro"/>
</dbReference>
<dbReference type="InterPro" id="IPR038407">
    <property type="entry name" value="v-SNARE_N_sf"/>
</dbReference>
<dbReference type="EMBL" id="ABEU02000002">
    <property type="status" value="NOT_ANNOTATED_CDS"/>
    <property type="molecule type" value="Genomic_DNA"/>
</dbReference>
<dbReference type="GO" id="GO:0006886">
    <property type="term" value="P:intracellular protein transport"/>
    <property type="evidence" value="ECO:0007669"/>
    <property type="project" value="InterPro"/>
</dbReference>
<keyword evidence="5" id="KW-1185">Reference proteome</keyword>
<dbReference type="Gramene" id="Pp3c2_9440V3.4">
    <property type="protein sequence ID" value="Pp3c2_9440V3.4"/>
    <property type="gene ID" value="Pp3c2_9440"/>
</dbReference>
<dbReference type="AlphaFoldDB" id="A0A7I4DIT1"/>
<comment type="similarity">
    <text evidence="1">Belongs to the VTI1 family.</text>
</comment>
<dbReference type="EnsemblPlants" id="Pp3c2_9440V3.4">
    <property type="protein sequence ID" value="Pp3c2_9440V3.4"/>
    <property type="gene ID" value="Pp3c2_9440"/>
</dbReference>
<dbReference type="InterPro" id="IPR007705">
    <property type="entry name" value="Vesicle_trsprt_v-SNARE_N"/>
</dbReference>
<name>A0A7I4DIT1_PHYPA</name>
<keyword evidence="2" id="KW-0813">Transport</keyword>
<dbReference type="InterPro" id="IPR010989">
    <property type="entry name" value="SNARE"/>
</dbReference>
<reference evidence="4" key="3">
    <citation type="submission" date="2020-12" db="UniProtKB">
        <authorList>
            <consortium name="EnsemblPlants"/>
        </authorList>
    </citation>
    <scope>IDENTIFICATION</scope>
</reference>
<keyword evidence="2" id="KW-0653">Protein transport</keyword>
<proteinExistence type="inferred from homology"/>
<dbReference type="GO" id="GO:0016020">
    <property type="term" value="C:membrane"/>
    <property type="evidence" value="ECO:0007669"/>
    <property type="project" value="InterPro"/>
</dbReference>
<organism evidence="4 5">
    <name type="scientific">Physcomitrium patens</name>
    <name type="common">Spreading-leaved earth moss</name>
    <name type="synonym">Physcomitrella patens</name>
    <dbReference type="NCBI Taxonomy" id="3218"/>
    <lineage>
        <taxon>Eukaryota</taxon>
        <taxon>Viridiplantae</taxon>
        <taxon>Streptophyta</taxon>
        <taxon>Embryophyta</taxon>
        <taxon>Bryophyta</taxon>
        <taxon>Bryophytina</taxon>
        <taxon>Bryopsida</taxon>
        <taxon>Funariidae</taxon>
        <taxon>Funariales</taxon>
        <taxon>Funariaceae</taxon>
        <taxon>Physcomitrium</taxon>
    </lineage>
</organism>
<dbReference type="Proteomes" id="UP000006727">
    <property type="component" value="Chromosome 2"/>
</dbReference>
<protein>
    <recommendedName>
        <fullName evidence="3">Vesicle transport v-SNARE N-terminal domain-containing protein</fullName>
    </recommendedName>
</protein>
<dbReference type="SUPFAM" id="SSF47661">
    <property type="entry name" value="t-snare proteins"/>
    <property type="match status" value="1"/>
</dbReference>
<accession>A0A7I4DIT1</accession>
<reference evidence="4 5" key="2">
    <citation type="journal article" date="2018" name="Plant J.">
        <title>The Physcomitrella patens chromosome-scale assembly reveals moss genome structure and evolution.</title>
        <authorList>
            <person name="Lang D."/>
            <person name="Ullrich K.K."/>
            <person name="Murat F."/>
            <person name="Fuchs J."/>
            <person name="Jenkins J."/>
            <person name="Haas F.B."/>
            <person name="Piednoel M."/>
            <person name="Gundlach H."/>
            <person name="Van Bel M."/>
            <person name="Meyberg R."/>
            <person name="Vives C."/>
            <person name="Morata J."/>
            <person name="Symeonidi A."/>
            <person name="Hiss M."/>
            <person name="Muchero W."/>
            <person name="Kamisugi Y."/>
            <person name="Saleh O."/>
            <person name="Blanc G."/>
            <person name="Decker E.L."/>
            <person name="van Gessel N."/>
            <person name="Grimwood J."/>
            <person name="Hayes R.D."/>
            <person name="Graham S.W."/>
            <person name="Gunter L.E."/>
            <person name="McDaniel S.F."/>
            <person name="Hoernstein S.N.W."/>
            <person name="Larsson A."/>
            <person name="Li F.W."/>
            <person name="Perroud P.F."/>
            <person name="Phillips J."/>
            <person name="Ranjan P."/>
            <person name="Rokshar D.S."/>
            <person name="Rothfels C.J."/>
            <person name="Schneider L."/>
            <person name="Shu S."/>
            <person name="Stevenson D.W."/>
            <person name="Thummler F."/>
            <person name="Tillich M."/>
            <person name="Villarreal Aguilar J.C."/>
            <person name="Widiez T."/>
            <person name="Wong G.K."/>
            <person name="Wymore A."/>
            <person name="Zhang Y."/>
            <person name="Zimmer A.D."/>
            <person name="Quatrano R.S."/>
            <person name="Mayer K.F.X."/>
            <person name="Goodstein D."/>
            <person name="Casacuberta J.M."/>
            <person name="Vandepoele K."/>
            <person name="Reski R."/>
            <person name="Cuming A.C."/>
            <person name="Tuskan G.A."/>
            <person name="Maumus F."/>
            <person name="Salse J."/>
            <person name="Schmutz J."/>
            <person name="Rensing S.A."/>
        </authorList>
    </citation>
    <scope>NUCLEOTIDE SEQUENCE [LARGE SCALE GENOMIC DNA]</scope>
    <source>
        <strain evidence="4 5">cv. Gransden 2004</strain>
    </source>
</reference>
<evidence type="ECO:0000259" key="3">
    <source>
        <dbReference type="Pfam" id="PF05008"/>
    </source>
</evidence>
<sequence>MGEIFDGYERQYCELSTNLNKKCNSISSNEVEKKQKFDDLTKGLDLAESLVLSFPIATAHYDVSKIMSRPDNYQVIRKEGKNGKGRKKHNKEEKIKEIKKLEIDCIGERMLIPLDPDKENGSRSANFTSRTESNTSCQVTRVQVGLKCVEARS</sequence>
<dbReference type="Pfam" id="PF05008">
    <property type="entry name" value="V-SNARE"/>
    <property type="match status" value="1"/>
</dbReference>
<feature type="domain" description="Vesicle transport v-SNARE N-terminal" evidence="3">
    <location>
        <begin position="1"/>
        <end position="51"/>
    </location>
</feature>
<gene>
    <name evidence="4" type="primary">LOC112274302</name>
</gene>
<evidence type="ECO:0000256" key="1">
    <source>
        <dbReference type="ARBA" id="ARBA00006108"/>
    </source>
</evidence>
<dbReference type="Gene3D" id="1.20.58.400">
    <property type="entry name" value="t-snare proteins"/>
    <property type="match status" value="1"/>
</dbReference>